<evidence type="ECO:0000256" key="1">
    <source>
        <dbReference type="SAM" id="MobiDB-lite"/>
    </source>
</evidence>
<comment type="caution">
    <text evidence="3">The sequence shown here is derived from an EMBL/GenBank/DDBJ whole genome shotgun (WGS) entry which is preliminary data.</text>
</comment>
<protein>
    <recommendedName>
        <fullName evidence="2">DUF6593 domain-containing protein</fullName>
    </recommendedName>
</protein>
<feature type="domain" description="DUF6593" evidence="2">
    <location>
        <begin position="94"/>
        <end position="234"/>
    </location>
</feature>
<evidence type="ECO:0000313" key="4">
    <source>
        <dbReference type="Proteomes" id="UP001362999"/>
    </source>
</evidence>
<sequence length="240" mass="26820">MILPSPSDSSPRSGIPVDFDLKTFPSDQNNGEGENKMSPISPARYRSPRRPAGPVTYLFTPLPSNSMLLAPSDVTDRPQRPYIVSVNLNCFTPTSYITQIKKTAWDGDHVGDFELSSVNVRNSGTVCLRGNEYLISDVLSSQFNVFRTTWEWKIKNGTDKPILLFWDDYAGGGVLTCYSSHDKNPDSLLARFTPRTSLRKYGQPHDPPKLMVSPEGHDFFDDILMSALIIERIRTTPSSS</sequence>
<dbReference type="AlphaFoldDB" id="A0AAW0EH45"/>
<feature type="compositionally biased region" description="Polar residues" evidence="1">
    <location>
        <begin position="1"/>
        <end position="12"/>
    </location>
</feature>
<proteinExistence type="predicted"/>
<reference evidence="3 4" key="1">
    <citation type="journal article" date="2024" name="J Genomics">
        <title>Draft genome sequencing and assembly of Favolaschia claudopus CIRM-BRFM 2984 isolated from oak limbs.</title>
        <authorList>
            <person name="Navarro D."/>
            <person name="Drula E."/>
            <person name="Chaduli D."/>
            <person name="Cazenave R."/>
            <person name="Ahrendt S."/>
            <person name="Wang J."/>
            <person name="Lipzen A."/>
            <person name="Daum C."/>
            <person name="Barry K."/>
            <person name="Grigoriev I.V."/>
            <person name="Favel A."/>
            <person name="Rosso M.N."/>
            <person name="Martin F."/>
        </authorList>
    </citation>
    <scope>NUCLEOTIDE SEQUENCE [LARGE SCALE GENOMIC DNA]</scope>
    <source>
        <strain evidence="3 4">CIRM-BRFM 2984</strain>
    </source>
</reference>
<organism evidence="3 4">
    <name type="scientific">Favolaschia claudopus</name>
    <dbReference type="NCBI Taxonomy" id="2862362"/>
    <lineage>
        <taxon>Eukaryota</taxon>
        <taxon>Fungi</taxon>
        <taxon>Dikarya</taxon>
        <taxon>Basidiomycota</taxon>
        <taxon>Agaricomycotina</taxon>
        <taxon>Agaricomycetes</taxon>
        <taxon>Agaricomycetidae</taxon>
        <taxon>Agaricales</taxon>
        <taxon>Marasmiineae</taxon>
        <taxon>Mycenaceae</taxon>
        <taxon>Favolaschia</taxon>
    </lineage>
</organism>
<dbReference type="Pfam" id="PF20236">
    <property type="entry name" value="DUF6593"/>
    <property type="match status" value="1"/>
</dbReference>
<name>A0AAW0EH45_9AGAR</name>
<gene>
    <name evidence="3" type="ORF">R3P38DRAFT_2822352</name>
</gene>
<accession>A0AAW0EH45</accession>
<feature type="region of interest" description="Disordered" evidence="1">
    <location>
        <begin position="1"/>
        <end position="49"/>
    </location>
</feature>
<dbReference type="Proteomes" id="UP001362999">
    <property type="component" value="Unassembled WGS sequence"/>
</dbReference>
<dbReference type="InterPro" id="IPR046528">
    <property type="entry name" value="DUF6593"/>
</dbReference>
<dbReference type="EMBL" id="JAWWNJ010000001">
    <property type="protein sequence ID" value="KAK7064090.1"/>
    <property type="molecule type" value="Genomic_DNA"/>
</dbReference>
<keyword evidence="4" id="KW-1185">Reference proteome</keyword>
<evidence type="ECO:0000259" key="2">
    <source>
        <dbReference type="Pfam" id="PF20236"/>
    </source>
</evidence>
<evidence type="ECO:0000313" key="3">
    <source>
        <dbReference type="EMBL" id="KAK7064090.1"/>
    </source>
</evidence>